<gene>
    <name evidence="2" type="ORF">SAMN04488108_0975</name>
</gene>
<dbReference type="Gene3D" id="3.40.630.30">
    <property type="match status" value="1"/>
</dbReference>
<dbReference type="Pfam" id="PF13302">
    <property type="entry name" value="Acetyltransf_3"/>
    <property type="match status" value="1"/>
</dbReference>
<dbReference type="RefSeq" id="WP_073570593.1">
    <property type="nucleotide sequence ID" value="NZ_FRXN01000001.1"/>
</dbReference>
<proteinExistence type="predicted"/>
<evidence type="ECO:0000259" key="1">
    <source>
        <dbReference type="PROSITE" id="PS51186"/>
    </source>
</evidence>
<keyword evidence="2" id="KW-0808">Transferase</keyword>
<dbReference type="InterPro" id="IPR000182">
    <property type="entry name" value="GNAT_dom"/>
</dbReference>
<protein>
    <submittedName>
        <fullName evidence="2">Protein N-acetyltransferase, RimJ/RimL family</fullName>
    </submittedName>
</protein>
<dbReference type="OrthoDB" id="9795199at2"/>
<dbReference type="PANTHER" id="PTHR43610">
    <property type="entry name" value="BLL6696 PROTEIN"/>
    <property type="match status" value="1"/>
</dbReference>
<accession>A0A1M7Z764</accession>
<dbReference type="PANTHER" id="PTHR43610:SF1">
    <property type="entry name" value="N-ACETYLTRANSFERASE DOMAIN-CONTAINING PROTEIN"/>
    <property type="match status" value="1"/>
</dbReference>
<evidence type="ECO:0000313" key="3">
    <source>
        <dbReference type="Proteomes" id="UP000184609"/>
    </source>
</evidence>
<dbReference type="InterPro" id="IPR016181">
    <property type="entry name" value="Acyl_CoA_acyltransferase"/>
</dbReference>
<reference evidence="3" key="1">
    <citation type="submission" date="2016-12" db="EMBL/GenBank/DDBJ databases">
        <authorList>
            <person name="Varghese N."/>
            <person name="Submissions S."/>
        </authorList>
    </citation>
    <scope>NUCLEOTIDE SEQUENCE [LARGE SCALE GENOMIC DNA]</scope>
    <source>
        <strain evidence="3">DSM 25035</strain>
    </source>
</reference>
<feature type="domain" description="N-acetyltransferase" evidence="1">
    <location>
        <begin position="13"/>
        <end position="175"/>
    </location>
</feature>
<dbReference type="PROSITE" id="PS51186">
    <property type="entry name" value="GNAT"/>
    <property type="match status" value="1"/>
</dbReference>
<dbReference type="Proteomes" id="UP000184609">
    <property type="component" value="Unassembled WGS sequence"/>
</dbReference>
<dbReference type="GO" id="GO:0016747">
    <property type="term" value="F:acyltransferase activity, transferring groups other than amino-acyl groups"/>
    <property type="evidence" value="ECO:0007669"/>
    <property type="project" value="InterPro"/>
</dbReference>
<name>A0A1M7Z764_9BACT</name>
<organism evidence="2 3">
    <name type="scientific">Algoriphagus zhangzhouensis</name>
    <dbReference type="NCBI Taxonomy" id="1073327"/>
    <lineage>
        <taxon>Bacteria</taxon>
        <taxon>Pseudomonadati</taxon>
        <taxon>Bacteroidota</taxon>
        <taxon>Cytophagia</taxon>
        <taxon>Cytophagales</taxon>
        <taxon>Cyclobacteriaceae</taxon>
        <taxon>Algoriphagus</taxon>
    </lineage>
</organism>
<sequence length="185" mass="21707">MLESTITLQNHQILLRPISKQDFPFMLTLTQEKEMWNYFTSDLSIPEELEKWAQPAFDGDRVQFTVIDKETQEILGSSAFGNYSKKDERIEIGWTWLGKPSQGKGVNSQMKFLMMEYAFEILKVKRVEIKTDVLNLPARKAMLKMGIIEEGVLRSHTLLCTGRRRDTIYYSVLEHEWPTLKKNWK</sequence>
<dbReference type="AlphaFoldDB" id="A0A1M7Z764"/>
<keyword evidence="3" id="KW-1185">Reference proteome</keyword>
<evidence type="ECO:0000313" key="2">
    <source>
        <dbReference type="EMBL" id="SHO60709.1"/>
    </source>
</evidence>
<dbReference type="EMBL" id="FRXN01000001">
    <property type="protein sequence ID" value="SHO60709.1"/>
    <property type="molecule type" value="Genomic_DNA"/>
</dbReference>
<dbReference type="STRING" id="1073327.SAMN04488108_0975"/>
<dbReference type="SUPFAM" id="SSF55729">
    <property type="entry name" value="Acyl-CoA N-acyltransferases (Nat)"/>
    <property type="match status" value="1"/>
</dbReference>